<dbReference type="InterPro" id="IPR036726">
    <property type="entry name" value="GTP1_OBG_dom_sf"/>
</dbReference>
<dbReference type="NCBIfam" id="TIGR03595">
    <property type="entry name" value="Obg_CgtA_exten"/>
    <property type="match status" value="1"/>
</dbReference>
<dbReference type="Pfam" id="PF01018">
    <property type="entry name" value="GTP1_OBG"/>
    <property type="match status" value="1"/>
</dbReference>
<name>A0A1I3A8R2_9FIRM</name>
<evidence type="ECO:0000256" key="9">
    <source>
        <dbReference type="HAMAP-Rule" id="MF_01454"/>
    </source>
</evidence>
<keyword evidence="3 9" id="KW-0963">Cytoplasm</keyword>
<dbReference type="PIRSF" id="PIRSF002401">
    <property type="entry name" value="GTP_bd_Obg/CgtA"/>
    <property type="match status" value="1"/>
</dbReference>
<protein>
    <recommendedName>
        <fullName evidence="9">GTPase Obg</fullName>
        <ecNumber evidence="9">3.6.5.-</ecNumber>
    </recommendedName>
    <alternativeName>
        <fullName evidence="9">GTP-binding protein Obg</fullName>
    </alternativeName>
</protein>
<dbReference type="InterPro" id="IPR045086">
    <property type="entry name" value="OBG_GTPase"/>
</dbReference>
<comment type="cofactor">
    <cofactor evidence="1 9">
        <name>Mg(2+)</name>
        <dbReference type="ChEBI" id="CHEBI:18420"/>
    </cofactor>
</comment>
<evidence type="ECO:0000256" key="1">
    <source>
        <dbReference type="ARBA" id="ARBA00001946"/>
    </source>
</evidence>
<dbReference type="GO" id="GO:0000287">
    <property type="term" value="F:magnesium ion binding"/>
    <property type="evidence" value="ECO:0007669"/>
    <property type="project" value="InterPro"/>
</dbReference>
<reference evidence="14" key="1">
    <citation type="submission" date="2016-10" db="EMBL/GenBank/DDBJ databases">
        <authorList>
            <person name="Varghese N."/>
            <person name="Submissions S."/>
        </authorList>
    </citation>
    <scope>NUCLEOTIDE SEQUENCE [LARGE SCALE GENOMIC DNA]</scope>
    <source>
        <strain evidence="14">Z-7934</strain>
    </source>
</reference>
<dbReference type="AlphaFoldDB" id="A0A1I3A8R2"/>
<dbReference type="InterPro" id="IPR006073">
    <property type="entry name" value="GTP-bd"/>
</dbReference>
<dbReference type="PRINTS" id="PR00326">
    <property type="entry name" value="GTP1OBG"/>
</dbReference>
<dbReference type="PROSITE" id="PS51881">
    <property type="entry name" value="OCT"/>
    <property type="match status" value="1"/>
</dbReference>
<keyword evidence="6 9" id="KW-0378">Hydrolase</keyword>
<dbReference type="Gene3D" id="2.70.210.12">
    <property type="entry name" value="GTP1/OBG domain"/>
    <property type="match status" value="1"/>
</dbReference>
<dbReference type="NCBIfam" id="NF008956">
    <property type="entry name" value="PRK12299.1"/>
    <property type="match status" value="1"/>
</dbReference>
<evidence type="ECO:0000256" key="2">
    <source>
        <dbReference type="ARBA" id="ARBA00007699"/>
    </source>
</evidence>
<dbReference type="STRING" id="69895.SAMN05192551_10157"/>
<evidence type="ECO:0000259" key="11">
    <source>
        <dbReference type="PROSITE" id="PS51881"/>
    </source>
</evidence>
<dbReference type="HAMAP" id="MF_01454">
    <property type="entry name" value="GTPase_Obg"/>
    <property type="match status" value="1"/>
</dbReference>
<evidence type="ECO:0000256" key="6">
    <source>
        <dbReference type="ARBA" id="ARBA00022801"/>
    </source>
</evidence>
<keyword evidence="8 9" id="KW-0342">GTP-binding</keyword>
<keyword evidence="14" id="KW-1185">Reference proteome</keyword>
<evidence type="ECO:0000256" key="4">
    <source>
        <dbReference type="ARBA" id="ARBA00022723"/>
    </source>
</evidence>
<evidence type="ECO:0000256" key="3">
    <source>
        <dbReference type="ARBA" id="ARBA00022490"/>
    </source>
</evidence>
<dbReference type="Pfam" id="PF01926">
    <property type="entry name" value="MMR_HSR1"/>
    <property type="match status" value="1"/>
</dbReference>
<dbReference type="SUPFAM" id="SSF82051">
    <property type="entry name" value="Obg GTP-binding protein N-terminal domain"/>
    <property type="match status" value="1"/>
</dbReference>
<evidence type="ECO:0000259" key="10">
    <source>
        <dbReference type="PROSITE" id="PS51710"/>
    </source>
</evidence>
<feature type="binding site" evidence="9">
    <location>
        <begin position="212"/>
        <end position="215"/>
    </location>
    <ligand>
        <name>GTP</name>
        <dbReference type="ChEBI" id="CHEBI:37565"/>
    </ligand>
</feature>
<dbReference type="PANTHER" id="PTHR11702:SF31">
    <property type="entry name" value="MITOCHONDRIAL RIBOSOME-ASSOCIATED GTPASE 2"/>
    <property type="match status" value="1"/>
</dbReference>
<evidence type="ECO:0000313" key="14">
    <source>
        <dbReference type="Proteomes" id="UP000199287"/>
    </source>
</evidence>
<dbReference type="NCBIfam" id="NF008955">
    <property type="entry name" value="PRK12297.1"/>
    <property type="match status" value="1"/>
</dbReference>
<evidence type="ECO:0000256" key="5">
    <source>
        <dbReference type="ARBA" id="ARBA00022741"/>
    </source>
</evidence>
<dbReference type="Gene3D" id="3.30.300.350">
    <property type="entry name" value="GTP-binding protein OBG, C-terminal domain"/>
    <property type="match status" value="1"/>
</dbReference>
<dbReference type="NCBIfam" id="NF008954">
    <property type="entry name" value="PRK12296.1"/>
    <property type="match status" value="1"/>
</dbReference>
<dbReference type="CDD" id="cd01898">
    <property type="entry name" value="Obg"/>
    <property type="match status" value="1"/>
</dbReference>
<comment type="function">
    <text evidence="9">An essential GTPase which binds GTP, GDP and possibly (p)ppGpp with moderate affinity, with high nucleotide exchange rates and a fairly low GTP hydrolysis rate. Plays a role in control of the cell cycle, stress response, ribosome biogenesis and in those bacteria that undergo differentiation, in morphogenesis control.</text>
</comment>
<evidence type="ECO:0000313" key="13">
    <source>
        <dbReference type="EMBL" id="SFH46305.1"/>
    </source>
</evidence>
<dbReference type="InterPro" id="IPR006169">
    <property type="entry name" value="GTP1_OBG_dom"/>
</dbReference>
<dbReference type="InterPro" id="IPR015349">
    <property type="entry name" value="OCT_dom"/>
</dbReference>
<proteinExistence type="inferred from homology"/>
<dbReference type="InterPro" id="IPR036346">
    <property type="entry name" value="GTP-bd_prot_GTP1/OBG_C_sf"/>
</dbReference>
<keyword evidence="5 9" id="KW-0547">Nucleotide-binding</keyword>
<feature type="domain" description="OBG-type G" evidence="10">
    <location>
        <begin position="159"/>
        <end position="330"/>
    </location>
</feature>
<dbReference type="FunFam" id="2.70.210.12:FF:000001">
    <property type="entry name" value="GTPase Obg"/>
    <property type="match status" value="1"/>
</dbReference>
<dbReference type="NCBIfam" id="TIGR02729">
    <property type="entry name" value="Obg_CgtA"/>
    <property type="match status" value="1"/>
</dbReference>
<dbReference type="EC" id="3.6.5.-" evidence="9"/>
<dbReference type="InterPro" id="IPR031167">
    <property type="entry name" value="G_OBG"/>
</dbReference>
<dbReference type="InterPro" id="IPR014100">
    <property type="entry name" value="GTP-bd_Obg/CgtA"/>
</dbReference>
<feature type="binding site" evidence="9">
    <location>
        <begin position="311"/>
        <end position="313"/>
    </location>
    <ligand>
        <name>GTP</name>
        <dbReference type="ChEBI" id="CHEBI:37565"/>
    </ligand>
</feature>
<evidence type="ECO:0000256" key="8">
    <source>
        <dbReference type="ARBA" id="ARBA00023134"/>
    </source>
</evidence>
<dbReference type="GO" id="GO:0042254">
    <property type="term" value="P:ribosome biogenesis"/>
    <property type="evidence" value="ECO:0007669"/>
    <property type="project" value="UniProtKB-UniRule"/>
</dbReference>
<dbReference type="Proteomes" id="UP000199287">
    <property type="component" value="Unassembled WGS sequence"/>
</dbReference>
<evidence type="ECO:0000256" key="7">
    <source>
        <dbReference type="ARBA" id="ARBA00022842"/>
    </source>
</evidence>
<dbReference type="PROSITE" id="PS51883">
    <property type="entry name" value="OBG"/>
    <property type="match status" value="1"/>
</dbReference>
<accession>A0A1I3A8R2</accession>
<comment type="subunit">
    <text evidence="9">Monomer.</text>
</comment>
<keyword evidence="7 9" id="KW-0460">Magnesium</keyword>
<keyword evidence="4 9" id="KW-0479">Metal-binding</keyword>
<feature type="binding site" evidence="9">
    <location>
        <begin position="190"/>
        <end position="194"/>
    </location>
    <ligand>
        <name>GTP</name>
        <dbReference type="ChEBI" id="CHEBI:37565"/>
    </ligand>
</feature>
<dbReference type="PROSITE" id="PS51710">
    <property type="entry name" value="G_OBG"/>
    <property type="match status" value="1"/>
</dbReference>
<dbReference type="SUPFAM" id="SSF102741">
    <property type="entry name" value="Obg GTP-binding protein C-terminal domain"/>
    <property type="match status" value="1"/>
</dbReference>
<feature type="domain" description="OCT" evidence="11">
    <location>
        <begin position="356"/>
        <end position="433"/>
    </location>
</feature>
<sequence>MFIDQAEIQLKAGDGGNGIVAFRRETFVPDGGPSGGDGGKGGDIIFEADSNLRTLMDFRYKKKYEAERGEDGKNKNRFGRQGKDLIIKVPCGTMVISKDSDRLLIDLTEDGQQYLVTKGGQGGKGNARFKTSVRQAPQFATAGEKGESTDIILKLKLIADVGLVGFPNVGKSTLLSVITDAQPKIANYHFTTLTPNLGVVRTQWGNSFVVADIPGVIEGAHQGVGLGLDFLRHIERTRVLIHVVDIAGIEGRDPLEDFDRLNEELKQYEIDLSNRPQIIAANKSDLMNDPKVTDQFTEHMQAKGYKVVLISAATGMGTNELLKEVSVLLEKEEEKDRAVQAVDENEKQTKKVIRFSDQEEQGRFTAYKQNNIYHLEGELLRKLIYSLNLESMDSLLHFYRVLQKNGVIKELKKLGIQEGDTVKIMDIEFDYVENPEEF</sequence>
<dbReference type="InterPro" id="IPR006074">
    <property type="entry name" value="GTP1-OBG_CS"/>
</dbReference>
<feature type="binding site" evidence="9">
    <location>
        <begin position="165"/>
        <end position="172"/>
    </location>
    <ligand>
        <name>GTP</name>
        <dbReference type="ChEBI" id="CHEBI:37565"/>
    </ligand>
</feature>
<feature type="binding site" evidence="9">
    <location>
        <begin position="282"/>
        <end position="285"/>
    </location>
    <ligand>
        <name>GTP</name>
        <dbReference type="ChEBI" id="CHEBI:37565"/>
    </ligand>
</feature>
<dbReference type="GO" id="GO:0003924">
    <property type="term" value="F:GTPase activity"/>
    <property type="evidence" value="ECO:0007669"/>
    <property type="project" value="UniProtKB-UniRule"/>
</dbReference>
<dbReference type="OrthoDB" id="9807318at2"/>
<gene>
    <name evidence="9" type="primary">obg</name>
    <name evidence="13" type="ORF">SAMN05192551_10157</name>
</gene>
<dbReference type="GO" id="GO:0005737">
    <property type="term" value="C:cytoplasm"/>
    <property type="evidence" value="ECO:0007669"/>
    <property type="project" value="UniProtKB-SubCell"/>
</dbReference>
<comment type="subcellular location">
    <subcellularLocation>
        <location evidence="9">Cytoplasm</location>
    </subcellularLocation>
</comment>
<feature type="domain" description="Obg" evidence="12">
    <location>
        <begin position="1"/>
        <end position="158"/>
    </location>
</feature>
<dbReference type="EMBL" id="FOQA01000001">
    <property type="protein sequence ID" value="SFH46305.1"/>
    <property type="molecule type" value="Genomic_DNA"/>
</dbReference>
<dbReference type="PROSITE" id="PS00905">
    <property type="entry name" value="GTP1_OBG"/>
    <property type="match status" value="1"/>
</dbReference>
<dbReference type="Gene3D" id="3.40.50.300">
    <property type="entry name" value="P-loop containing nucleotide triphosphate hydrolases"/>
    <property type="match status" value="1"/>
</dbReference>
<dbReference type="GO" id="GO:0005525">
    <property type="term" value="F:GTP binding"/>
    <property type="evidence" value="ECO:0007669"/>
    <property type="project" value="UniProtKB-UniRule"/>
</dbReference>
<dbReference type="InterPro" id="IPR027417">
    <property type="entry name" value="P-loop_NTPase"/>
</dbReference>
<dbReference type="PANTHER" id="PTHR11702">
    <property type="entry name" value="DEVELOPMENTALLY REGULATED GTP-BINDING PROTEIN-RELATED"/>
    <property type="match status" value="1"/>
</dbReference>
<feature type="binding site" evidence="9">
    <location>
        <position position="192"/>
    </location>
    <ligand>
        <name>Mg(2+)</name>
        <dbReference type="ChEBI" id="CHEBI:18420"/>
    </ligand>
</feature>
<comment type="similarity">
    <text evidence="2 9">Belongs to the TRAFAC class OBG-HflX-like GTPase superfamily. OBG GTPase family.</text>
</comment>
<dbReference type="RefSeq" id="WP_093368532.1">
    <property type="nucleotide sequence ID" value="NZ_FOQA01000001.1"/>
</dbReference>
<dbReference type="SUPFAM" id="SSF52540">
    <property type="entry name" value="P-loop containing nucleoside triphosphate hydrolases"/>
    <property type="match status" value="1"/>
</dbReference>
<organism evidence="13 14">
    <name type="scientific">Tindallia magadiensis</name>
    <dbReference type="NCBI Taxonomy" id="69895"/>
    <lineage>
        <taxon>Bacteria</taxon>
        <taxon>Bacillati</taxon>
        <taxon>Bacillota</taxon>
        <taxon>Clostridia</taxon>
        <taxon>Peptostreptococcales</taxon>
        <taxon>Tindalliaceae</taxon>
        <taxon>Tindallia</taxon>
    </lineage>
</organism>
<dbReference type="Pfam" id="PF09269">
    <property type="entry name" value="DUF1967"/>
    <property type="match status" value="1"/>
</dbReference>
<evidence type="ECO:0000259" key="12">
    <source>
        <dbReference type="PROSITE" id="PS51883"/>
    </source>
</evidence>
<feature type="binding site" evidence="9">
    <location>
        <position position="172"/>
    </location>
    <ligand>
        <name>Mg(2+)</name>
        <dbReference type="ChEBI" id="CHEBI:18420"/>
    </ligand>
</feature>